<sequence length="156" mass="16700">MTQPRVPASLAVEVEQFEVRRRAALYVAAFLVPAVLAVVLGWLAWSQGEVVWAGVAGLLALTALTAMPGLRDLGTPLFVADAHGVRMRSGRLWVGLLWSEMAGIHVEGRSGRHDPCIKVVSPDGSRVYRSPVGITTTVSVAEAEDQLARVLDAVAY</sequence>
<evidence type="ECO:0000313" key="3">
    <source>
        <dbReference type="Proteomes" id="UP001501480"/>
    </source>
</evidence>
<organism evidence="2 3">
    <name type="scientific">Aeromicrobium halocynthiae</name>
    <dbReference type="NCBI Taxonomy" id="560557"/>
    <lineage>
        <taxon>Bacteria</taxon>
        <taxon>Bacillati</taxon>
        <taxon>Actinomycetota</taxon>
        <taxon>Actinomycetes</taxon>
        <taxon>Propionibacteriales</taxon>
        <taxon>Nocardioidaceae</taxon>
        <taxon>Aeromicrobium</taxon>
    </lineage>
</organism>
<evidence type="ECO:0000313" key="2">
    <source>
        <dbReference type="EMBL" id="GAA2079583.1"/>
    </source>
</evidence>
<keyword evidence="1" id="KW-1133">Transmembrane helix</keyword>
<keyword evidence="1" id="KW-0812">Transmembrane</keyword>
<protein>
    <recommendedName>
        <fullName evidence="4">PH domain-containing protein</fullName>
    </recommendedName>
</protein>
<keyword evidence="3" id="KW-1185">Reference proteome</keyword>
<keyword evidence="1" id="KW-0472">Membrane</keyword>
<feature type="transmembrane region" description="Helical" evidence="1">
    <location>
        <begin position="23"/>
        <end position="45"/>
    </location>
</feature>
<gene>
    <name evidence="2" type="ORF">GCM10009821_19720</name>
</gene>
<accession>A0ABN2W1L0</accession>
<reference evidence="2 3" key="1">
    <citation type="journal article" date="2019" name="Int. J. Syst. Evol. Microbiol.">
        <title>The Global Catalogue of Microorganisms (GCM) 10K type strain sequencing project: providing services to taxonomists for standard genome sequencing and annotation.</title>
        <authorList>
            <consortium name="The Broad Institute Genomics Platform"/>
            <consortium name="The Broad Institute Genome Sequencing Center for Infectious Disease"/>
            <person name="Wu L."/>
            <person name="Ma J."/>
        </authorList>
    </citation>
    <scope>NUCLEOTIDE SEQUENCE [LARGE SCALE GENOMIC DNA]</scope>
    <source>
        <strain evidence="2 3">JCM 15749</strain>
    </source>
</reference>
<feature type="transmembrane region" description="Helical" evidence="1">
    <location>
        <begin position="51"/>
        <end position="70"/>
    </location>
</feature>
<proteinExistence type="predicted"/>
<dbReference type="RefSeq" id="WP_344327511.1">
    <property type="nucleotide sequence ID" value="NZ_BAAAPY010000006.1"/>
</dbReference>
<dbReference type="EMBL" id="BAAAPY010000006">
    <property type="protein sequence ID" value="GAA2079583.1"/>
    <property type="molecule type" value="Genomic_DNA"/>
</dbReference>
<comment type="caution">
    <text evidence="2">The sequence shown here is derived from an EMBL/GenBank/DDBJ whole genome shotgun (WGS) entry which is preliminary data.</text>
</comment>
<evidence type="ECO:0008006" key="4">
    <source>
        <dbReference type="Google" id="ProtNLM"/>
    </source>
</evidence>
<evidence type="ECO:0000256" key="1">
    <source>
        <dbReference type="SAM" id="Phobius"/>
    </source>
</evidence>
<name>A0ABN2W1L0_9ACTN</name>
<dbReference type="Proteomes" id="UP001501480">
    <property type="component" value="Unassembled WGS sequence"/>
</dbReference>